<dbReference type="InterPro" id="IPR032783">
    <property type="entry name" value="AraC_lig"/>
</dbReference>
<dbReference type="Pfam" id="PF12852">
    <property type="entry name" value="Cupin_6"/>
    <property type="match status" value="1"/>
</dbReference>
<dbReference type="PANTHER" id="PTHR46796">
    <property type="entry name" value="HTH-TYPE TRANSCRIPTIONAL ACTIVATOR RHAS-RELATED"/>
    <property type="match status" value="1"/>
</dbReference>
<comment type="caution">
    <text evidence="5">The sequence shown here is derived from an EMBL/GenBank/DDBJ whole genome shotgun (WGS) entry which is preliminary data.</text>
</comment>
<evidence type="ECO:0000256" key="1">
    <source>
        <dbReference type="ARBA" id="ARBA00023015"/>
    </source>
</evidence>
<sequence>MEETDWLSRLLQMVPVSGQIDYRCFLGAPWRLDNGPFETTEIPYHIVLGGAAYLEVPGAAPIKLVPGDILLMPHGDSHILRDESDDKPSPGRETVRAAFTVVENDGAGERLDMLCGRFVLSSAHEKLVRAHLPSRLVVNAAEHSAGTAKPGTGQHLAGLVALMRMESAEENLGGLAMLNALSTAMFALVLRLASESMEAPDGLLALAGNPRLAPALAALFNRPSHPWTLPELATLCNMSRATFIRQFQQRLGRSATDLLTDIRMTVAANELRNSSASTGTIADTIGYQSEAAFQRAFKLHVGLTPAQYRRQHESAA</sequence>
<dbReference type="PANTHER" id="PTHR46796:SF7">
    <property type="entry name" value="ARAC FAMILY TRANSCRIPTIONAL REGULATOR"/>
    <property type="match status" value="1"/>
</dbReference>
<protein>
    <submittedName>
        <fullName evidence="5">AraC family transcriptional regulator</fullName>
    </submittedName>
</protein>
<evidence type="ECO:0000259" key="4">
    <source>
        <dbReference type="PROSITE" id="PS01124"/>
    </source>
</evidence>
<dbReference type="Proteomes" id="UP000287401">
    <property type="component" value="Unassembled WGS sequence"/>
</dbReference>
<keyword evidence="2" id="KW-0238">DNA-binding</keyword>
<dbReference type="RefSeq" id="WP_125999518.1">
    <property type="nucleotide sequence ID" value="NZ_QRAL01000029.1"/>
</dbReference>
<evidence type="ECO:0000256" key="2">
    <source>
        <dbReference type="ARBA" id="ARBA00023125"/>
    </source>
</evidence>
<dbReference type="SMART" id="SM00342">
    <property type="entry name" value="HTH_ARAC"/>
    <property type="match status" value="1"/>
</dbReference>
<proteinExistence type="predicted"/>
<dbReference type="EMBL" id="QRAL01000029">
    <property type="protein sequence ID" value="RSU54161.1"/>
    <property type="molecule type" value="Genomic_DNA"/>
</dbReference>
<dbReference type="AlphaFoldDB" id="A0A430BN92"/>
<evidence type="ECO:0000313" key="6">
    <source>
        <dbReference type="Proteomes" id="UP000287401"/>
    </source>
</evidence>
<keyword evidence="3" id="KW-0804">Transcription</keyword>
<evidence type="ECO:0000256" key="3">
    <source>
        <dbReference type="ARBA" id="ARBA00023163"/>
    </source>
</evidence>
<dbReference type="GO" id="GO:0003700">
    <property type="term" value="F:DNA-binding transcription factor activity"/>
    <property type="evidence" value="ECO:0007669"/>
    <property type="project" value="InterPro"/>
</dbReference>
<dbReference type="InterPro" id="IPR050204">
    <property type="entry name" value="AraC_XylS_family_regulators"/>
</dbReference>
<dbReference type="SUPFAM" id="SSF46689">
    <property type="entry name" value="Homeodomain-like"/>
    <property type="match status" value="2"/>
</dbReference>
<feature type="domain" description="HTH araC/xylS-type" evidence="4">
    <location>
        <begin position="213"/>
        <end position="311"/>
    </location>
</feature>
<evidence type="ECO:0000313" key="5">
    <source>
        <dbReference type="EMBL" id="RSU54161.1"/>
    </source>
</evidence>
<dbReference type="InterPro" id="IPR009057">
    <property type="entry name" value="Homeodomain-like_sf"/>
</dbReference>
<name>A0A430BN92_SPHYA</name>
<dbReference type="Pfam" id="PF12833">
    <property type="entry name" value="HTH_18"/>
    <property type="match status" value="1"/>
</dbReference>
<keyword evidence="1" id="KW-0805">Transcription regulation</keyword>
<accession>A0A430BN92</accession>
<reference evidence="5 6" key="1">
    <citation type="submission" date="2018-07" db="EMBL/GenBank/DDBJ databases">
        <title>Genomic and Epidemiologic Investigation of an Indolent Hospital Outbreak.</title>
        <authorList>
            <person name="Johnson R.C."/>
            <person name="Deming C."/>
            <person name="Conlan S."/>
            <person name="Zellmer C.J."/>
            <person name="Michelin A.V."/>
            <person name="Lee-Lin S."/>
            <person name="Thomas P.J."/>
            <person name="Park M."/>
            <person name="Weingarten R.A."/>
            <person name="Less J."/>
            <person name="Dekker J.P."/>
            <person name="Frank K.M."/>
            <person name="Musser K.A."/>
            <person name="Mcquiston J.R."/>
            <person name="Henderson D.K."/>
            <person name="Lau A.F."/>
            <person name="Palmore T.N."/>
            <person name="Segre J.A."/>
        </authorList>
    </citation>
    <scope>NUCLEOTIDE SEQUENCE [LARGE SCALE GENOMIC DNA]</scope>
    <source>
        <strain evidence="5 6">SK-NIH.Env6_1116</strain>
    </source>
</reference>
<organism evidence="5 6">
    <name type="scientific">Sphingobium yanoikuyae</name>
    <name type="common">Sphingomonas yanoikuyae</name>
    <dbReference type="NCBI Taxonomy" id="13690"/>
    <lineage>
        <taxon>Bacteria</taxon>
        <taxon>Pseudomonadati</taxon>
        <taxon>Pseudomonadota</taxon>
        <taxon>Alphaproteobacteria</taxon>
        <taxon>Sphingomonadales</taxon>
        <taxon>Sphingomonadaceae</taxon>
        <taxon>Sphingobium</taxon>
    </lineage>
</organism>
<dbReference type="CDD" id="cd06995">
    <property type="entry name" value="cupin_YkgD-like_N"/>
    <property type="match status" value="1"/>
</dbReference>
<dbReference type="InterPro" id="IPR018060">
    <property type="entry name" value="HTH_AraC"/>
</dbReference>
<dbReference type="Gene3D" id="1.10.10.60">
    <property type="entry name" value="Homeodomain-like"/>
    <property type="match status" value="2"/>
</dbReference>
<gene>
    <name evidence="5" type="ORF">DAH51_20130</name>
</gene>
<dbReference type="PROSITE" id="PS01124">
    <property type="entry name" value="HTH_ARAC_FAMILY_2"/>
    <property type="match status" value="1"/>
</dbReference>
<dbReference type="GO" id="GO:0043565">
    <property type="term" value="F:sequence-specific DNA binding"/>
    <property type="evidence" value="ECO:0007669"/>
    <property type="project" value="InterPro"/>
</dbReference>